<keyword evidence="1" id="KW-0812">Transmembrane</keyword>
<feature type="transmembrane region" description="Helical" evidence="1">
    <location>
        <begin position="6"/>
        <end position="23"/>
    </location>
</feature>
<feature type="domain" description="Calcineurin-like phosphoesterase" evidence="2">
    <location>
        <begin position="148"/>
        <end position="315"/>
    </location>
</feature>
<evidence type="ECO:0000313" key="4">
    <source>
        <dbReference type="Proteomes" id="UP000219564"/>
    </source>
</evidence>
<dbReference type="Pfam" id="PF00149">
    <property type="entry name" value="Metallophos"/>
    <property type="match status" value="1"/>
</dbReference>
<dbReference type="InterPro" id="IPR029052">
    <property type="entry name" value="Metallo-depent_PP-like"/>
</dbReference>
<keyword evidence="1" id="KW-0472">Membrane</keyword>
<dbReference type="GO" id="GO:0016787">
    <property type="term" value="F:hydrolase activity"/>
    <property type="evidence" value="ECO:0007669"/>
    <property type="project" value="InterPro"/>
</dbReference>
<dbReference type="PANTHER" id="PTHR31302:SF0">
    <property type="entry name" value="TRANSMEMBRANE PROTEIN WITH METALLOPHOSPHOESTERASE DOMAIN"/>
    <property type="match status" value="1"/>
</dbReference>
<dbReference type="SUPFAM" id="SSF56300">
    <property type="entry name" value="Metallo-dependent phosphatases"/>
    <property type="match status" value="1"/>
</dbReference>
<dbReference type="CDD" id="cd07385">
    <property type="entry name" value="MPP_YkuE_C"/>
    <property type="match status" value="1"/>
</dbReference>
<evidence type="ECO:0000313" key="3">
    <source>
        <dbReference type="EMBL" id="SOB53351.1"/>
    </source>
</evidence>
<evidence type="ECO:0000256" key="1">
    <source>
        <dbReference type="SAM" id="Phobius"/>
    </source>
</evidence>
<name>A0AAX2H917_9PSED</name>
<dbReference type="InterPro" id="IPR051158">
    <property type="entry name" value="Metallophosphoesterase_sf"/>
</dbReference>
<dbReference type="RefSeq" id="WP_097192254.1">
    <property type="nucleotide sequence ID" value="NZ_OBKZ01000026.1"/>
</dbReference>
<dbReference type="EMBL" id="OBKZ01000026">
    <property type="protein sequence ID" value="SOB53351.1"/>
    <property type="molecule type" value="Genomic_DNA"/>
</dbReference>
<accession>A0AAX2H917</accession>
<dbReference type="Gene3D" id="3.60.21.10">
    <property type="match status" value="1"/>
</dbReference>
<feature type="transmembrane region" description="Helical" evidence="1">
    <location>
        <begin position="61"/>
        <end position="85"/>
    </location>
</feature>
<keyword evidence="1" id="KW-1133">Transmembrane helix</keyword>
<proteinExistence type="predicted"/>
<organism evidence="3 4">
    <name type="scientific">Pseudomonas lundensis</name>
    <dbReference type="NCBI Taxonomy" id="86185"/>
    <lineage>
        <taxon>Bacteria</taxon>
        <taxon>Pseudomonadati</taxon>
        <taxon>Pseudomonadota</taxon>
        <taxon>Gammaproteobacteria</taxon>
        <taxon>Pseudomonadales</taxon>
        <taxon>Pseudomonadaceae</taxon>
        <taxon>Pseudomonas</taxon>
    </lineage>
</organism>
<comment type="caution">
    <text evidence="3">The sequence shown here is derived from an EMBL/GenBank/DDBJ whole genome shotgun (WGS) entry which is preliminary data.</text>
</comment>
<dbReference type="PANTHER" id="PTHR31302">
    <property type="entry name" value="TRANSMEMBRANE PROTEIN WITH METALLOPHOSPHOESTERASE DOMAIN-RELATED"/>
    <property type="match status" value="1"/>
</dbReference>
<feature type="transmembrane region" description="Helical" evidence="1">
    <location>
        <begin position="106"/>
        <end position="126"/>
    </location>
</feature>
<dbReference type="InterPro" id="IPR004843">
    <property type="entry name" value="Calcineurin-like_PHP"/>
</dbReference>
<dbReference type="Proteomes" id="UP000219564">
    <property type="component" value="Unassembled WGS sequence"/>
</dbReference>
<protein>
    <submittedName>
        <fullName evidence="3">Membrane-attached phosphoesterase</fullName>
    </submittedName>
</protein>
<reference evidence="3 4" key="1">
    <citation type="submission" date="2017-08" db="EMBL/GenBank/DDBJ databases">
        <authorList>
            <person name="Chaillou S."/>
        </authorList>
    </citation>
    <scope>NUCLEOTIDE SEQUENCE [LARGE SCALE GENOMIC DNA]</scope>
    <source>
        <strain evidence="3 4">MFPA15A1205</strain>
    </source>
</reference>
<dbReference type="AlphaFoldDB" id="A0AAX2H917"/>
<sequence>MFHGVTALIALYVIARFIGPMRVSTPSKCVLGVLLLLVAEHHLITRIRFGSMASPEIPGEVLMALGWAFGSLIVLALLLLVRDGIGLLMWVVSRAQGRALWRNRRLNAALGIVSVGLALLGVWQAIRVPDVKTMDITLAHLPPEMDGLRLVQLTDLHASRLLQAPWMQAVVDKTNALQPDVTLITGDLVDGTPYARADDVKPLQQLRARYGVFAIPGNHEYYVDYVHWLPVFEQLGVQMLLNRHVLVSHNGRQLVLAGITDKAASPLRLPLPDVAGALRDAPEQAPVILLSHRPIGAVANARQGVDLQLSGHTHGGQIWGPHLLAQWANQGFVSGLYDVEGMQLYVSNGTGLWNGFPIRLGRPAEITLITLRSPHVKR</sequence>
<evidence type="ECO:0000259" key="2">
    <source>
        <dbReference type="Pfam" id="PF00149"/>
    </source>
</evidence>
<gene>
    <name evidence="3" type="ORF">PLUA15_320017</name>
</gene>